<proteinExistence type="predicted"/>
<accession>A0A1X9NBX5</accession>
<protein>
    <submittedName>
        <fullName evidence="3">Uncharacterized protein</fullName>
    </submittedName>
</protein>
<sequence>MLSITSAAGDVKKDHIYLNEIRVVSKIDGLYLNEWAGFEGGADTDTDGIPDGADNCPLEANPNQSDANNNGIGNVCEPQQITVASLGSEDGYLRESGENTEVGGYRNHWSKNGKSLRIGDDQINRQYKAVISFDYPELPDNAIISAINLQLSRSSGGLVGDTSALGSMGIELKSGNFSDNKALQNSDFEASATDTYVGTLVDGLTATASINSNGVSLIEAANNAGVKKVQLRLSFSTDDNNDSSYDYIGYFSGRASNSAYHPILTINYLLAD</sequence>
<dbReference type="RefSeq" id="WP_157117893.1">
    <property type="nucleotide sequence ID" value="NZ_CP019343.1"/>
</dbReference>
<dbReference type="STRING" id="716816.BST96_07325"/>
<evidence type="ECO:0000256" key="1">
    <source>
        <dbReference type="ARBA" id="ARBA00022729"/>
    </source>
</evidence>
<dbReference type="GO" id="GO:0005509">
    <property type="term" value="F:calcium ion binding"/>
    <property type="evidence" value="ECO:0007669"/>
    <property type="project" value="InterPro"/>
</dbReference>
<dbReference type="KEGG" id="osg:BST96_07325"/>
<dbReference type="InterPro" id="IPR003367">
    <property type="entry name" value="Thrombospondin_3-like_rpt"/>
</dbReference>
<evidence type="ECO:0000313" key="4">
    <source>
        <dbReference type="Proteomes" id="UP000193450"/>
    </source>
</evidence>
<dbReference type="Pfam" id="PF02412">
    <property type="entry name" value="TSP_3"/>
    <property type="match status" value="1"/>
</dbReference>
<feature type="compositionally biased region" description="Polar residues" evidence="2">
    <location>
        <begin position="61"/>
        <end position="74"/>
    </location>
</feature>
<dbReference type="OrthoDB" id="5291933at2"/>
<dbReference type="InterPro" id="IPR028974">
    <property type="entry name" value="TSP_type-3_rpt"/>
</dbReference>
<keyword evidence="4" id="KW-1185">Reference proteome</keyword>
<reference evidence="3 4" key="1">
    <citation type="submission" date="2016-11" db="EMBL/GenBank/DDBJ databases">
        <title>Trade-off between light-utilization and light-protection in marine flavobacteria.</title>
        <authorList>
            <person name="Kumagai Y."/>
        </authorList>
    </citation>
    <scope>NUCLEOTIDE SEQUENCE [LARGE SCALE GENOMIC DNA]</scope>
    <source>
        <strain evidence="3 4">NBRC 107125</strain>
    </source>
</reference>
<dbReference type="AlphaFoldDB" id="A0A1X9NBX5"/>
<dbReference type="EMBL" id="CP019343">
    <property type="protein sequence ID" value="ARN73942.1"/>
    <property type="molecule type" value="Genomic_DNA"/>
</dbReference>
<dbReference type="GO" id="GO:0007155">
    <property type="term" value="P:cell adhesion"/>
    <property type="evidence" value="ECO:0007669"/>
    <property type="project" value="InterPro"/>
</dbReference>
<gene>
    <name evidence="3" type="ORF">BST96_07325</name>
</gene>
<organism evidence="3 4">
    <name type="scientific">Oceanicoccus sagamiensis</name>
    <dbReference type="NCBI Taxonomy" id="716816"/>
    <lineage>
        <taxon>Bacteria</taxon>
        <taxon>Pseudomonadati</taxon>
        <taxon>Pseudomonadota</taxon>
        <taxon>Gammaproteobacteria</taxon>
        <taxon>Cellvibrionales</taxon>
        <taxon>Spongiibacteraceae</taxon>
        <taxon>Oceanicoccus</taxon>
    </lineage>
</organism>
<keyword evidence="1" id="KW-0732">Signal</keyword>
<evidence type="ECO:0000256" key="2">
    <source>
        <dbReference type="SAM" id="MobiDB-lite"/>
    </source>
</evidence>
<evidence type="ECO:0000313" key="3">
    <source>
        <dbReference type="EMBL" id="ARN73942.1"/>
    </source>
</evidence>
<dbReference type="Gene3D" id="4.10.1080.10">
    <property type="entry name" value="TSP type-3 repeat"/>
    <property type="match status" value="1"/>
</dbReference>
<dbReference type="Proteomes" id="UP000193450">
    <property type="component" value="Chromosome"/>
</dbReference>
<feature type="region of interest" description="Disordered" evidence="2">
    <location>
        <begin position="43"/>
        <end position="74"/>
    </location>
</feature>
<dbReference type="SUPFAM" id="SSF103647">
    <property type="entry name" value="TSP type-3 repeat"/>
    <property type="match status" value="1"/>
</dbReference>
<name>A0A1X9NBX5_9GAMM</name>